<protein>
    <submittedName>
        <fullName evidence="1">Uncharacterized protein</fullName>
    </submittedName>
</protein>
<dbReference type="Proteomes" id="UP000004319">
    <property type="component" value="Unassembled WGS sequence"/>
</dbReference>
<proteinExistence type="predicted"/>
<gene>
    <name evidence="1" type="ORF">ATPR_0792</name>
</gene>
<name>F7VBP3_9PROT</name>
<evidence type="ECO:0000313" key="2">
    <source>
        <dbReference type="Proteomes" id="UP000004319"/>
    </source>
</evidence>
<dbReference type="EMBL" id="BABS01000015">
    <property type="protein sequence ID" value="GAA07788.1"/>
    <property type="molecule type" value="Genomic_DNA"/>
</dbReference>
<evidence type="ECO:0000313" key="1">
    <source>
        <dbReference type="EMBL" id="GAA07788.1"/>
    </source>
</evidence>
<dbReference type="AlphaFoldDB" id="F7VBP3"/>
<sequence length="44" mass="5098">MNGTVSFLKWYHKFQILLKMTIWQDLVKALATDQILGFGADMSH</sequence>
<comment type="caution">
    <text evidence="1">The sequence shown here is derived from an EMBL/GenBank/DDBJ whole genome shotgun (WGS) entry which is preliminary data.</text>
</comment>
<reference evidence="1 2" key="1">
    <citation type="journal article" date="2011" name="Biochem. Biophys. Res. Commun.">
        <title>Increased number of Arginine-based salt bridges contributes to the thermotolerance of thermotolerant acetic acid bacteria, Acetobacter tropicalis SKU1100.</title>
        <authorList>
            <person name="Matsutani M."/>
            <person name="Hirakawa H."/>
            <person name="Nishikura M."/>
            <person name="Soemphol W."/>
            <person name="Ali I.A.I."/>
            <person name="Yakushi T."/>
            <person name="Matsushita K."/>
        </authorList>
    </citation>
    <scope>NUCLEOTIDE SEQUENCE [LARGE SCALE GENOMIC DNA]</scope>
    <source>
        <strain evidence="1 2">NBRC 101654</strain>
    </source>
</reference>
<organism evidence="1 2">
    <name type="scientific">Acetobacter tropicalis NBRC 101654</name>
    <dbReference type="NCBI Taxonomy" id="749388"/>
    <lineage>
        <taxon>Bacteria</taxon>
        <taxon>Pseudomonadati</taxon>
        <taxon>Pseudomonadota</taxon>
        <taxon>Alphaproteobacteria</taxon>
        <taxon>Acetobacterales</taxon>
        <taxon>Acetobacteraceae</taxon>
        <taxon>Acetobacter</taxon>
    </lineage>
</organism>
<accession>F7VBP3</accession>